<accession>A0A183K3Z0</accession>
<dbReference type="WBParaSite" id="SCUD_0000970801-mRNA-1">
    <property type="protein sequence ID" value="SCUD_0000970801-mRNA-1"/>
    <property type="gene ID" value="SCUD_0000970801"/>
</dbReference>
<organism evidence="1">
    <name type="scientific">Schistosoma curassoni</name>
    <dbReference type="NCBI Taxonomy" id="6186"/>
    <lineage>
        <taxon>Eukaryota</taxon>
        <taxon>Metazoa</taxon>
        <taxon>Spiralia</taxon>
        <taxon>Lophotrochozoa</taxon>
        <taxon>Platyhelminthes</taxon>
        <taxon>Trematoda</taxon>
        <taxon>Digenea</taxon>
        <taxon>Strigeidida</taxon>
        <taxon>Schistosomatoidea</taxon>
        <taxon>Schistosomatidae</taxon>
        <taxon>Schistosoma</taxon>
    </lineage>
</organism>
<proteinExistence type="predicted"/>
<evidence type="ECO:0000313" key="1">
    <source>
        <dbReference type="WBParaSite" id="SCUD_0000970801-mRNA-1"/>
    </source>
</evidence>
<name>A0A183K3Z0_9TREM</name>
<dbReference type="AlphaFoldDB" id="A0A183K3Z0"/>
<sequence length="57" mass="6661">MDINNVHNHIRKLDADFITFKLFNTSGRLHKRKIRTKRNPIHVLLMKNPIIVGGTVK</sequence>
<reference evidence="1" key="1">
    <citation type="submission" date="2016-06" db="UniProtKB">
        <authorList>
            <consortium name="WormBaseParasite"/>
        </authorList>
    </citation>
    <scope>IDENTIFICATION</scope>
</reference>
<protein>
    <submittedName>
        <fullName evidence="1">Transposase</fullName>
    </submittedName>
</protein>